<dbReference type="InParanoid" id="A0A401G698"/>
<dbReference type="STRING" id="139825.A0A401G698"/>
<protein>
    <submittedName>
        <fullName evidence="1">Uncharacterized protein</fullName>
    </submittedName>
</protein>
<sequence>MIPLGRPITFRSKDYLTLRPDVIKQEEYELWQPCPPGALGPTSFRYQRWSGDNDGHHGFAYPVRSLEERSCRDLLEPLEVRLHNWLFILPHHLRYSTTSALTTPHILVLHSHSSIAWRCCCCIGHFYRSGTSTSGAEESNISTDILPPKSFDLCQSAASHVGTIGQLNRLRLYHGPAMNISDRVQ</sequence>
<evidence type="ECO:0000313" key="2">
    <source>
        <dbReference type="Proteomes" id="UP000287166"/>
    </source>
</evidence>
<keyword evidence="2" id="KW-1185">Reference proteome</keyword>
<evidence type="ECO:0000313" key="1">
    <source>
        <dbReference type="EMBL" id="GBE77691.1"/>
    </source>
</evidence>
<dbReference type="RefSeq" id="XP_027608604.1">
    <property type="nucleotide sequence ID" value="XM_027752803.1"/>
</dbReference>
<name>A0A401G698_9APHY</name>
<gene>
    <name evidence="1" type="ORF">SCP_0105730</name>
</gene>
<accession>A0A401G698</accession>
<proteinExistence type="predicted"/>
<dbReference type="GeneID" id="38774608"/>
<comment type="caution">
    <text evidence="1">The sequence shown here is derived from an EMBL/GenBank/DDBJ whole genome shotgun (WGS) entry which is preliminary data.</text>
</comment>
<organism evidence="1 2">
    <name type="scientific">Sparassis crispa</name>
    <dbReference type="NCBI Taxonomy" id="139825"/>
    <lineage>
        <taxon>Eukaryota</taxon>
        <taxon>Fungi</taxon>
        <taxon>Dikarya</taxon>
        <taxon>Basidiomycota</taxon>
        <taxon>Agaricomycotina</taxon>
        <taxon>Agaricomycetes</taxon>
        <taxon>Polyporales</taxon>
        <taxon>Sparassidaceae</taxon>
        <taxon>Sparassis</taxon>
    </lineage>
</organism>
<reference evidence="1 2" key="1">
    <citation type="journal article" date="2018" name="Sci. Rep.">
        <title>Genome sequence of the cauliflower mushroom Sparassis crispa (Hanabiratake) and its association with beneficial usage.</title>
        <authorList>
            <person name="Kiyama R."/>
            <person name="Furutani Y."/>
            <person name="Kawaguchi K."/>
            <person name="Nakanishi T."/>
        </authorList>
    </citation>
    <scope>NUCLEOTIDE SEQUENCE [LARGE SCALE GENOMIC DNA]</scope>
</reference>
<dbReference type="AlphaFoldDB" id="A0A401G698"/>
<dbReference type="EMBL" id="BFAD01000001">
    <property type="protein sequence ID" value="GBE77691.1"/>
    <property type="molecule type" value="Genomic_DNA"/>
</dbReference>
<dbReference type="CDD" id="cd12148">
    <property type="entry name" value="fungal_TF_MHR"/>
    <property type="match status" value="1"/>
</dbReference>
<dbReference type="Proteomes" id="UP000287166">
    <property type="component" value="Unassembled WGS sequence"/>
</dbReference>